<sequence length="149" mass="16903">MSYINDLSITKALKSDKKAILRFYKSQQYSARFIGLDQAYLIKSENVIIACVIISQLTPTNEQYFLHGLVVAKSHQRQGIARLLLQHVQNSHQPLVCFTQPILAPLYLSENMIQVSEKSVELKLSPAVYTRYQTYLKTQSCLVALVLGL</sequence>
<keyword evidence="3" id="KW-1185">Reference proteome</keyword>
<dbReference type="InterPro" id="IPR016181">
    <property type="entry name" value="Acyl_CoA_acyltransferase"/>
</dbReference>
<reference evidence="2 3" key="1">
    <citation type="journal article" date="2019" name="Int. J. Syst. Evol. Microbiol.">
        <title>The Global Catalogue of Microorganisms (GCM) 10K type strain sequencing project: providing services to taxonomists for standard genome sequencing and annotation.</title>
        <authorList>
            <consortium name="The Broad Institute Genomics Platform"/>
            <consortium name="The Broad Institute Genome Sequencing Center for Infectious Disease"/>
            <person name="Wu L."/>
            <person name="Ma J."/>
        </authorList>
    </citation>
    <scope>NUCLEOTIDE SEQUENCE [LARGE SCALE GENOMIC DNA]</scope>
    <source>
        <strain evidence="2 3">JCM 15608</strain>
    </source>
</reference>
<evidence type="ECO:0000259" key="1">
    <source>
        <dbReference type="PROSITE" id="PS51186"/>
    </source>
</evidence>
<gene>
    <name evidence="2" type="ORF">GCM10009111_24450</name>
</gene>
<dbReference type="PROSITE" id="PS51186">
    <property type="entry name" value="GNAT"/>
    <property type="match status" value="1"/>
</dbReference>
<accession>A0ABN1L8L1</accession>
<dbReference type="Gene3D" id="3.40.630.30">
    <property type="match status" value="1"/>
</dbReference>
<dbReference type="InterPro" id="IPR000182">
    <property type="entry name" value="GNAT_dom"/>
</dbReference>
<evidence type="ECO:0000313" key="3">
    <source>
        <dbReference type="Proteomes" id="UP001500021"/>
    </source>
</evidence>
<dbReference type="RefSeq" id="WP_343817781.1">
    <property type="nucleotide sequence ID" value="NZ_BAAAFA010000008.1"/>
</dbReference>
<dbReference type="Proteomes" id="UP001500021">
    <property type="component" value="Unassembled WGS sequence"/>
</dbReference>
<evidence type="ECO:0000313" key="2">
    <source>
        <dbReference type="EMBL" id="GAA0819849.1"/>
    </source>
</evidence>
<feature type="domain" description="N-acetyltransferase" evidence="1">
    <location>
        <begin position="1"/>
        <end position="149"/>
    </location>
</feature>
<organism evidence="2 3">
    <name type="scientific">Colwellia asteriadis</name>
    <dbReference type="NCBI Taxonomy" id="517723"/>
    <lineage>
        <taxon>Bacteria</taxon>
        <taxon>Pseudomonadati</taxon>
        <taxon>Pseudomonadota</taxon>
        <taxon>Gammaproteobacteria</taxon>
        <taxon>Alteromonadales</taxon>
        <taxon>Colwelliaceae</taxon>
        <taxon>Colwellia</taxon>
    </lineage>
</organism>
<dbReference type="CDD" id="cd04301">
    <property type="entry name" value="NAT_SF"/>
    <property type="match status" value="1"/>
</dbReference>
<comment type="caution">
    <text evidence="2">The sequence shown here is derived from an EMBL/GenBank/DDBJ whole genome shotgun (WGS) entry which is preliminary data.</text>
</comment>
<name>A0ABN1L8L1_9GAMM</name>
<dbReference type="Pfam" id="PF00583">
    <property type="entry name" value="Acetyltransf_1"/>
    <property type="match status" value="1"/>
</dbReference>
<dbReference type="SUPFAM" id="SSF55729">
    <property type="entry name" value="Acyl-CoA N-acyltransferases (Nat)"/>
    <property type="match status" value="1"/>
</dbReference>
<dbReference type="EMBL" id="BAAAFA010000008">
    <property type="protein sequence ID" value="GAA0819849.1"/>
    <property type="molecule type" value="Genomic_DNA"/>
</dbReference>
<protein>
    <recommendedName>
        <fullName evidence="1">N-acetyltransferase domain-containing protein</fullName>
    </recommendedName>
</protein>
<proteinExistence type="predicted"/>